<evidence type="ECO:0008006" key="2">
    <source>
        <dbReference type="Google" id="ProtNLM"/>
    </source>
</evidence>
<dbReference type="PANTHER" id="PTHR43358:SF5">
    <property type="entry name" value="EXPORTED PROTEIN"/>
    <property type="match status" value="1"/>
</dbReference>
<dbReference type="InterPro" id="IPR052920">
    <property type="entry name" value="DNA-binding_regulatory"/>
</dbReference>
<accession>A0A645FFV6</accession>
<dbReference type="InterPro" id="IPR029058">
    <property type="entry name" value="AB_hydrolase_fold"/>
</dbReference>
<reference evidence="1" key="1">
    <citation type="submission" date="2019-08" db="EMBL/GenBank/DDBJ databases">
        <authorList>
            <person name="Kucharzyk K."/>
            <person name="Murdoch R.W."/>
            <person name="Higgins S."/>
            <person name="Loffler F."/>
        </authorList>
    </citation>
    <scope>NUCLEOTIDE SEQUENCE</scope>
</reference>
<name>A0A645FFV6_9ZZZZ</name>
<gene>
    <name evidence="1" type="ORF">SDC9_160150</name>
</gene>
<evidence type="ECO:0000313" key="1">
    <source>
        <dbReference type="EMBL" id="MPN12830.1"/>
    </source>
</evidence>
<comment type="caution">
    <text evidence="1">The sequence shown here is derived from an EMBL/GenBank/DDBJ whole genome shotgun (WGS) entry which is preliminary data.</text>
</comment>
<dbReference type="PANTHER" id="PTHR43358">
    <property type="entry name" value="ALPHA/BETA-HYDROLASE"/>
    <property type="match status" value="1"/>
</dbReference>
<sequence length="156" mass="17486">MDGVIGLHGESMGAAVSLIWAGKYDNNGVSFLIEDCGYSDLYALYYERLSDYQVPKFIRPVILYYTSFFCEIFAGFSLSDVSPIKNIAKIKFPILFIHGNADNFVMPVMAKEMFENKNGIKEIYFAPGASHAKSINTDVNRYEAVIADFYSDVIGK</sequence>
<protein>
    <recommendedName>
        <fullName evidence="2">Peptidase S9 prolyl oligopeptidase catalytic domain-containing protein</fullName>
    </recommendedName>
</protein>
<dbReference type="EMBL" id="VSSQ01059249">
    <property type="protein sequence ID" value="MPN12830.1"/>
    <property type="molecule type" value="Genomic_DNA"/>
</dbReference>
<dbReference type="AlphaFoldDB" id="A0A645FFV6"/>
<dbReference type="Gene3D" id="3.40.50.1820">
    <property type="entry name" value="alpha/beta hydrolase"/>
    <property type="match status" value="1"/>
</dbReference>
<proteinExistence type="predicted"/>
<dbReference type="SUPFAM" id="SSF53474">
    <property type="entry name" value="alpha/beta-Hydrolases"/>
    <property type="match status" value="1"/>
</dbReference>
<organism evidence="1">
    <name type="scientific">bioreactor metagenome</name>
    <dbReference type="NCBI Taxonomy" id="1076179"/>
    <lineage>
        <taxon>unclassified sequences</taxon>
        <taxon>metagenomes</taxon>
        <taxon>ecological metagenomes</taxon>
    </lineage>
</organism>